<dbReference type="EMBL" id="NAJO01000021">
    <property type="protein sequence ID" value="OQO04639.1"/>
    <property type="molecule type" value="Genomic_DNA"/>
</dbReference>
<sequence>MNRLEVLVPDNIIEDLHKLASHLPRERAWVIQYLITSRKATALAVNHLKSLRAGTSNTSEQQTDAISSVTAEQQATSEYLDQNILDKDMQISEFFAKSMKSLKHDISASGVGSNENLTASPRTPERIISKGGAKAPRASAQSGKICKISLKRCIKASAITCATSGFASIIIMKGLFKLTVHTATAIVLILRIAIIERPPAIREFMHDVIE</sequence>
<evidence type="ECO:0000313" key="2">
    <source>
        <dbReference type="Proteomes" id="UP000192596"/>
    </source>
</evidence>
<keyword evidence="2" id="KW-1185">Reference proteome</keyword>
<gene>
    <name evidence="1" type="ORF">B0A48_09561</name>
</gene>
<dbReference type="Proteomes" id="UP000192596">
    <property type="component" value="Unassembled WGS sequence"/>
</dbReference>
<dbReference type="InParanoid" id="A0A1V8SZZ7"/>
<name>A0A1V8SZZ7_9PEZI</name>
<reference evidence="2" key="1">
    <citation type="submission" date="2017-03" db="EMBL/GenBank/DDBJ databases">
        <title>Genomes of endolithic fungi from Antarctica.</title>
        <authorList>
            <person name="Coleine C."/>
            <person name="Masonjones S."/>
            <person name="Stajich J.E."/>
        </authorList>
    </citation>
    <scope>NUCLEOTIDE SEQUENCE [LARGE SCALE GENOMIC DNA]</scope>
    <source>
        <strain evidence="2">CCFEE 5527</strain>
    </source>
</reference>
<comment type="caution">
    <text evidence="1">The sequence shown here is derived from an EMBL/GenBank/DDBJ whole genome shotgun (WGS) entry which is preliminary data.</text>
</comment>
<dbReference type="AlphaFoldDB" id="A0A1V8SZZ7"/>
<accession>A0A1V8SZZ7</accession>
<protein>
    <submittedName>
        <fullName evidence="1">Uncharacterized protein</fullName>
    </submittedName>
</protein>
<organism evidence="1 2">
    <name type="scientific">Cryoendolithus antarcticus</name>
    <dbReference type="NCBI Taxonomy" id="1507870"/>
    <lineage>
        <taxon>Eukaryota</taxon>
        <taxon>Fungi</taxon>
        <taxon>Dikarya</taxon>
        <taxon>Ascomycota</taxon>
        <taxon>Pezizomycotina</taxon>
        <taxon>Dothideomycetes</taxon>
        <taxon>Dothideomycetidae</taxon>
        <taxon>Cladosporiales</taxon>
        <taxon>Cladosporiaceae</taxon>
        <taxon>Cryoendolithus</taxon>
    </lineage>
</organism>
<proteinExistence type="predicted"/>
<evidence type="ECO:0000313" key="1">
    <source>
        <dbReference type="EMBL" id="OQO04639.1"/>
    </source>
</evidence>